<feature type="transmembrane region" description="Helical" evidence="1">
    <location>
        <begin position="149"/>
        <end position="175"/>
    </location>
</feature>
<dbReference type="Proteomes" id="UP001356427">
    <property type="component" value="Unassembled WGS sequence"/>
</dbReference>
<name>A0AAN8L5W8_9TELE</name>
<dbReference type="AlphaFoldDB" id="A0AAN8L5W8"/>
<accession>A0AAN8L5W8</accession>
<comment type="caution">
    <text evidence="2">The sequence shown here is derived from an EMBL/GenBank/DDBJ whole genome shotgun (WGS) entry which is preliminary data.</text>
</comment>
<dbReference type="EMBL" id="JAGTTL010000026">
    <property type="protein sequence ID" value="KAK6302099.1"/>
    <property type="molecule type" value="Genomic_DNA"/>
</dbReference>
<reference evidence="2 3" key="1">
    <citation type="submission" date="2021-04" db="EMBL/GenBank/DDBJ databases">
        <authorList>
            <person name="De Guttry C."/>
            <person name="Zahm M."/>
            <person name="Klopp C."/>
            <person name="Cabau C."/>
            <person name="Louis A."/>
            <person name="Berthelot C."/>
            <person name="Parey E."/>
            <person name="Roest Crollius H."/>
            <person name="Montfort J."/>
            <person name="Robinson-Rechavi M."/>
            <person name="Bucao C."/>
            <person name="Bouchez O."/>
            <person name="Gislard M."/>
            <person name="Lluch J."/>
            <person name="Milhes M."/>
            <person name="Lampietro C."/>
            <person name="Lopez Roques C."/>
            <person name="Donnadieu C."/>
            <person name="Braasch I."/>
            <person name="Desvignes T."/>
            <person name="Postlethwait J."/>
            <person name="Bobe J."/>
            <person name="Wedekind C."/>
            <person name="Guiguen Y."/>
        </authorList>
    </citation>
    <scope>NUCLEOTIDE SEQUENCE [LARGE SCALE GENOMIC DNA]</scope>
    <source>
        <strain evidence="2">Cs_M1</strain>
        <tissue evidence="2">Blood</tissue>
    </source>
</reference>
<keyword evidence="1" id="KW-0812">Transmembrane</keyword>
<keyword evidence="3" id="KW-1185">Reference proteome</keyword>
<keyword evidence="1" id="KW-1133">Transmembrane helix</keyword>
<sequence>MSLYVTRENSNEEAFPPLSPTPLYHGYLFHSQNLPSQVPAFFHYQPYQYWSPSSPTHHTHLQAMDMYYQSPQQPSAPWEQQSLSYTGYTPSSHTEQQYGNFYNYPLSHGDHYQTMQYRGALWSPPPIKVPQTPTYDKRVLEQLGPVCPLMVAMMVAGIPVVPVVGIGLGSVRLTAQRFMERNPRMDVLWKEEIEDILASFDSSEEERYWSEGSFLAQLYSSPIPLGQFGHFVC</sequence>
<evidence type="ECO:0000256" key="1">
    <source>
        <dbReference type="SAM" id="Phobius"/>
    </source>
</evidence>
<proteinExistence type="predicted"/>
<organism evidence="2 3">
    <name type="scientific">Coregonus suidteri</name>
    <dbReference type="NCBI Taxonomy" id="861788"/>
    <lineage>
        <taxon>Eukaryota</taxon>
        <taxon>Metazoa</taxon>
        <taxon>Chordata</taxon>
        <taxon>Craniata</taxon>
        <taxon>Vertebrata</taxon>
        <taxon>Euteleostomi</taxon>
        <taxon>Actinopterygii</taxon>
        <taxon>Neopterygii</taxon>
        <taxon>Teleostei</taxon>
        <taxon>Protacanthopterygii</taxon>
        <taxon>Salmoniformes</taxon>
        <taxon>Salmonidae</taxon>
        <taxon>Coregoninae</taxon>
        <taxon>Coregonus</taxon>
    </lineage>
</organism>
<protein>
    <submittedName>
        <fullName evidence="2">Uncharacterized protein</fullName>
    </submittedName>
</protein>
<evidence type="ECO:0000313" key="3">
    <source>
        <dbReference type="Proteomes" id="UP001356427"/>
    </source>
</evidence>
<evidence type="ECO:0000313" key="2">
    <source>
        <dbReference type="EMBL" id="KAK6302099.1"/>
    </source>
</evidence>
<keyword evidence="1" id="KW-0472">Membrane</keyword>
<gene>
    <name evidence="2" type="ORF">J4Q44_G00281520</name>
</gene>